<gene>
    <name evidence="1" type="ORF">HDF23_002479</name>
</gene>
<evidence type="ECO:0008006" key="3">
    <source>
        <dbReference type="Google" id="ProtNLM"/>
    </source>
</evidence>
<dbReference type="Proteomes" id="UP000541583">
    <property type="component" value="Unassembled WGS sequence"/>
</dbReference>
<evidence type="ECO:0000313" key="2">
    <source>
        <dbReference type="Proteomes" id="UP000541583"/>
    </source>
</evidence>
<evidence type="ECO:0000313" key="1">
    <source>
        <dbReference type="EMBL" id="MBB6109730.1"/>
    </source>
</evidence>
<dbReference type="RefSeq" id="WP_076373513.1">
    <property type="nucleotide sequence ID" value="NZ_FTMG01000005.1"/>
</dbReference>
<sequence>MIVQTVRTRLGNREVKVVSLPDKCPHCHLGLVPEYIFGYVNKSFLYLSFNCPRESCLGYFLVVYQADHNSHYHIDCYVFGSPEPVKHPQIINTISPSFVDLYRQAQSSQDYGLNDVCGMGFRKALEFLIKDYIVFKDPLQKSTIEKKLLGPCIKDHIDSQKIKDIANRAAWLGNDETHYVRKWVNMDVNNLKQLIQLTTHWIETEYLTDQMIQAMP</sequence>
<keyword evidence="2" id="KW-1185">Reference proteome</keyword>
<dbReference type="EMBL" id="JACHCB010000005">
    <property type="protein sequence ID" value="MBB6109730.1"/>
    <property type="molecule type" value="Genomic_DNA"/>
</dbReference>
<proteinExistence type="predicted"/>
<protein>
    <recommendedName>
        <fullName evidence="3">DUF4145 domain-containing protein</fullName>
    </recommendedName>
</protein>
<name>A0ABR6PIX7_9SPHI</name>
<reference evidence="1 2" key="1">
    <citation type="submission" date="2020-08" db="EMBL/GenBank/DDBJ databases">
        <title>Genomic Encyclopedia of Type Strains, Phase IV (KMG-V): Genome sequencing to study the core and pangenomes of soil and plant-associated prokaryotes.</title>
        <authorList>
            <person name="Whitman W."/>
        </authorList>
    </citation>
    <scope>NUCLEOTIDE SEQUENCE [LARGE SCALE GENOMIC DNA]</scope>
    <source>
        <strain evidence="1 2">ANJLi2</strain>
    </source>
</reference>
<accession>A0ABR6PIX7</accession>
<organism evidence="1 2">
    <name type="scientific">Mucilaginibacter lappiensis</name>
    <dbReference type="NCBI Taxonomy" id="354630"/>
    <lineage>
        <taxon>Bacteria</taxon>
        <taxon>Pseudomonadati</taxon>
        <taxon>Bacteroidota</taxon>
        <taxon>Sphingobacteriia</taxon>
        <taxon>Sphingobacteriales</taxon>
        <taxon>Sphingobacteriaceae</taxon>
        <taxon>Mucilaginibacter</taxon>
    </lineage>
</organism>
<comment type="caution">
    <text evidence="1">The sequence shown here is derived from an EMBL/GenBank/DDBJ whole genome shotgun (WGS) entry which is preliminary data.</text>
</comment>